<evidence type="ECO:0000313" key="3">
    <source>
        <dbReference type="Proteomes" id="UP000031967"/>
    </source>
</evidence>
<sequence>MIKAQKTLLVLTTMALSAGLLLSACSATGGNKPAGGGNASQPDAGAVKPKEKVTLDFWAHWGSTTRRPIIEKLISDFNASQDRIFVKYTFVPFGDGWTKELAAVAAGNPPDVIIQDLVTVGQRAQKKQATNLAQFVKKDNIQDRFFPQLWDAVTYNNEPYGLPFNTDTRFLFYSKPAFKEVGLDPEKPPKTWDELQQYAQKLDKKSPDGKYQRIGYHAVNAGGWDLWLQNSDGKPLIDKEGPHYNTPQKVEALNWVKSWDDRLGKKEMDAFKATFGSKQNDPFVAGKLAMTVQNGTYYAQIKDFMKPEDIGMAPMPEFRPGTGNWSVGGGFDLEIPYGAKHPQESYEFMKYLTDTAAQKYWAQYLFDNVASKAAANDAEVLKDPAMKFAADNMKWTLVSPVPPSAPDYKNLANPLVEAVLAGKDDAKSALDKAQAAVENLMKTNK</sequence>
<gene>
    <name evidence="2" type="ORF">SD70_26940</name>
</gene>
<dbReference type="PROSITE" id="PS51257">
    <property type="entry name" value="PROKAR_LIPOPROTEIN"/>
    <property type="match status" value="1"/>
</dbReference>
<protein>
    <submittedName>
        <fullName evidence="2">ABC transporter substrate-binding protein</fullName>
    </submittedName>
</protein>
<dbReference type="Proteomes" id="UP000031967">
    <property type="component" value="Unassembled WGS sequence"/>
</dbReference>
<keyword evidence="3" id="KW-1185">Reference proteome</keyword>
<feature type="signal peptide" evidence="1">
    <location>
        <begin position="1"/>
        <end position="29"/>
    </location>
</feature>
<proteinExistence type="predicted"/>
<dbReference type="Pfam" id="PF01547">
    <property type="entry name" value="SBP_bac_1"/>
    <property type="match status" value="1"/>
</dbReference>
<dbReference type="PANTHER" id="PTHR43649:SF12">
    <property type="entry name" value="DIACETYLCHITOBIOSE BINDING PROTEIN DASA"/>
    <property type="match status" value="1"/>
</dbReference>
<dbReference type="InterPro" id="IPR050490">
    <property type="entry name" value="Bact_solute-bd_prot1"/>
</dbReference>
<dbReference type="RefSeq" id="WP_041051363.1">
    <property type="nucleotide sequence ID" value="NZ_JXAK01000064.1"/>
</dbReference>
<dbReference type="PANTHER" id="PTHR43649">
    <property type="entry name" value="ARABINOSE-BINDING PROTEIN-RELATED"/>
    <property type="match status" value="1"/>
</dbReference>
<accession>A0ABR5ABF4</accession>
<name>A0ABR5ABF4_9BACL</name>
<evidence type="ECO:0000313" key="2">
    <source>
        <dbReference type="EMBL" id="KIL38359.1"/>
    </source>
</evidence>
<comment type="caution">
    <text evidence="2">The sequence shown here is derived from an EMBL/GenBank/DDBJ whole genome shotgun (WGS) entry which is preliminary data.</text>
</comment>
<organism evidence="2 3">
    <name type="scientific">Gordoniibacillus kamchatkensis</name>
    <dbReference type="NCBI Taxonomy" id="1590651"/>
    <lineage>
        <taxon>Bacteria</taxon>
        <taxon>Bacillati</taxon>
        <taxon>Bacillota</taxon>
        <taxon>Bacilli</taxon>
        <taxon>Bacillales</taxon>
        <taxon>Paenibacillaceae</taxon>
        <taxon>Gordoniibacillus</taxon>
    </lineage>
</organism>
<dbReference type="CDD" id="cd14748">
    <property type="entry name" value="PBP2_UgpB"/>
    <property type="match status" value="1"/>
</dbReference>
<reference evidence="2 3" key="1">
    <citation type="submission" date="2014-12" db="EMBL/GenBank/DDBJ databases">
        <title>Draft genome sequence of Paenibacillus kamchatkensis strain B-2647.</title>
        <authorList>
            <person name="Karlyshev A.V."/>
            <person name="Kudryashova E.B."/>
        </authorList>
    </citation>
    <scope>NUCLEOTIDE SEQUENCE [LARGE SCALE GENOMIC DNA]</scope>
    <source>
        <strain evidence="2 3">VKM B-2647</strain>
    </source>
</reference>
<feature type="chain" id="PRO_5047444420" evidence="1">
    <location>
        <begin position="30"/>
        <end position="445"/>
    </location>
</feature>
<dbReference type="EMBL" id="JXAK01000064">
    <property type="protein sequence ID" value="KIL38359.1"/>
    <property type="molecule type" value="Genomic_DNA"/>
</dbReference>
<dbReference type="Gene3D" id="3.40.190.10">
    <property type="entry name" value="Periplasmic binding protein-like II"/>
    <property type="match status" value="2"/>
</dbReference>
<dbReference type="SUPFAM" id="SSF53850">
    <property type="entry name" value="Periplasmic binding protein-like II"/>
    <property type="match status" value="1"/>
</dbReference>
<keyword evidence="1" id="KW-0732">Signal</keyword>
<evidence type="ECO:0000256" key="1">
    <source>
        <dbReference type="SAM" id="SignalP"/>
    </source>
</evidence>
<dbReference type="InterPro" id="IPR006059">
    <property type="entry name" value="SBP"/>
</dbReference>